<evidence type="ECO:0000256" key="10">
    <source>
        <dbReference type="ARBA" id="ARBA00047339"/>
    </source>
</evidence>
<evidence type="ECO:0000256" key="8">
    <source>
        <dbReference type="ARBA" id="ARBA00023258"/>
    </source>
</evidence>
<keyword evidence="13" id="KW-1185">Reference proteome</keyword>
<comment type="catalytic activity">
    <reaction evidence="10">
        <text>O-phospho-L-seryl-[protein] + H2O = L-seryl-[protein] + phosphate</text>
        <dbReference type="Rhea" id="RHEA:20629"/>
        <dbReference type="Rhea" id="RHEA-COMP:9863"/>
        <dbReference type="Rhea" id="RHEA-COMP:11604"/>
        <dbReference type="ChEBI" id="CHEBI:15377"/>
        <dbReference type="ChEBI" id="CHEBI:29999"/>
        <dbReference type="ChEBI" id="CHEBI:43474"/>
        <dbReference type="ChEBI" id="CHEBI:83421"/>
    </reaction>
</comment>
<keyword evidence="6" id="KW-1105">Inhibition of host STAT1 by virus</keyword>
<dbReference type="KEGG" id="vg:2700311"/>
<dbReference type="RefSeq" id="NP_955108.1">
    <property type="nucleotide sequence ID" value="NC_005309.1"/>
</dbReference>
<dbReference type="Gene3D" id="3.90.190.10">
    <property type="entry name" value="Protein tyrosine phosphatase superfamily"/>
    <property type="match status" value="1"/>
</dbReference>
<dbReference type="OrthoDB" id="10871at10239"/>
<dbReference type="PROSITE" id="PS50056">
    <property type="entry name" value="TYR_PHOSPHATASE_2"/>
    <property type="match status" value="1"/>
</dbReference>
<keyword evidence="5" id="KW-1114">Inhibition of host interferon signaling pathway by virus</keyword>
<feature type="domain" description="Tyrosine specific protein phosphatases" evidence="11">
    <location>
        <begin position="111"/>
        <end position="180"/>
    </location>
</feature>
<dbReference type="PANTHER" id="PTHR10367">
    <property type="entry name" value="MRNA-CAPPING ENZYME"/>
    <property type="match status" value="1"/>
</dbReference>
<evidence type="ECO:0000256" key="1">
    <source>
        <dbReference type="ARBA" id="ARBA00004192"/>
    </source>
</evidence>
<evidence type="ECO:0000256" key="6">
    <source>
        <dbReference type="ARBA" id="ARBA00022961"/>
    </source>
</evidence>
<dbReference type="GO" id="GO:0030430">
    <property type="term" value="C:host cell cytoplasm"/>
    <property type="evidence" value="ECO:0007669"/>
    <property type="project" value="UniProtKB-SubCell"/>
</dbReference>
<reference evidence="12 13" key="1">
    <citation type="journal article" date="2004" name="J. Virol.">
        <title>The genome of canarypox virus.</title>
        <authorList>
            <person name="Tulman E.R."/>
            <person name="Afonso C.L."/>
            <person name="Lu Z."/>
            <person name="Zsak L."/>
            <person name="Kutish G.F."/>
            <person name="Rock D.L."/>
        </authorList>
    </citation>
    <scope>NUCLEOTIDE SEQUENCE [LARGE SCALE GENOMIC DNA]</scope>
    <source>
        <strain evidence="12">ATCC VR-111</strain>
    </source>
</reference>
<gene>
    <name evidence="12" type="primary">CNPV085</name>
</gene>
<evidence type="ECO:0000256" key="7">
    <source>
        <dbReference type="ARBA" id="ARBA00023200"/>
    </source>
</evidence>
<dbReference type="InterPro" id="IPR051029">
    <property type="entry name" value="mRNA_Capping_Enz/RNA_Phosphat"/>
</dbReference>
<keyword evidence="4" id="KW-1090">Inhibition of host innate immune response by virus</keyword>
<accession>Q6VZR2</accession>
<evidence type="ECO:0000256" key="2">
    <source>
        <dbReference type="ARBA" id="ARBA00011738"/>
    </source>
</evidence>
<evidence type="ECO:0000256" key="3">
    <source>
        <dbReference type="ARBA" id="ARBA00022581"/>
    </source>
</evidence>
<dbReference type="GeneID" id="2700311"/>
<name>Q6VZR2_CNPV</name>
<evidence type="ECO:0000313" key="12">
    <source>
        <dbReference type="EMBL" id="AAR83431.1"/>
    </source>
</evidence>
<dbReference type="EMBL" id="AY318871">
    <property type="protein sequence ID" value="AAR83431.1"/>
    <property type="molecule type" value="Genomic_DNA"/>
</dbReference>
<dbReference type="PANTHER" id="PTHR10367:SF9">
    <property type="entry name" value="DUAL-SPECIFICITY PHOSPHATASE 11 (RNA_RNP COMPLEX 1-INTERACTING)"/>
    <property type="match status" value="1"/>
</dbReference>
<evidence type="ECO:0000256" key="9">
    <source>
        <dbReference type="ARBA" id="ARBA00023280"/>
    </source>
</evidence>
<organismHost>
    <name type="scientific">Serinus</name>
    <dbReference type="NCBI Taxonomy" id="9134"/>
</organismHost>
<dbReference type="InterPro" id="IPR000387">
    <property type="entry name" value="Tyr_Pase_dom"/>
</dbReference>
<proteinExistence type="predicted"/>
<evidence type="ECO:0000313" key="13">
    <source>
        <dbReference type="Proteomes" id="UP000168164"/>
    </source>
</evidence>
<dbReference type="GO" id="GO:0039502">
    <property type="term" value="P:symbiont-mediated suppression of host type I interferon-mediated signaling pathway"/>
    <property type="evidence" value="ECO:0007669"/>
    <property type="project" value="UniProtKB-KW"/>
</dbReference>
<dbReference type="InterPro" id="IPR000340">
    <property type="entry name" value="Dual-sp_phosphatase_cat-dom"/>
</dbReference>
<dbReference type="PROSITE" id="PS00383">
    <property type="entry name" value="TYR_PHOSPHATASE_1"/>
    <property type="match status" value="1"/>
</dbReference>
<dbReference type="GO" id="GO:0039563">
    <property type="term" value="P:symbiont-mediated suppression of host JAK-STAT cascade via inhibition of STAT1 activity"/>
    <property type="evidence" value="ECO:0007669"/>
    <property type="project" value="UniProtKB-KW"/>
</dbReference>
<dbReference type="GO" id="GO:0052170">
    <property type="term" value="P:symbiont-mediated suppression of host innate immune response"/>
    <property type="evidence" value="ECO:0007669"/>
    <property type="project" value="UniProtKB-KW"/>
</dbReference>
<comment type="subcellular location">
    <subcellularLocation>
        <location evidence="1">Host cytoplasm</location>
    </subcellularLocation>
</comment>
<evidence type="ECO:0000256" key="4">
    <source>
        <dbReference type="ARBA" id="ARBA00022632"/>
    </source>
</evidence>
<dbReference type="Pfam" id="PF00782">
    <property type="entry name" value="DSPc"/>
    <property type="match status" value="1"/>
</dbReference>
<organism evidence="12 13">
    <name type="scientific">Canarypox virus</name>
    <name type="common">CNPV</name>
    <dbReference type="NCBI Taxonomy" id="44088"/>
    <lineage>
        <taxon>Viruses</taxon>
        <taxon>Varidnaviria</taxon>
        <taxon>Bamfordvirae</taxon>
        <taxon>Nucleocytoviricota</taxon>
        <taxon>Pokkesviricetes</taxon>
        <taxon>Chitovirales</taxon>
        <taxon>Poxviridae</taxon>
        <taxon>Chordopoxvirinae</taxon>
        <taxon>Avipoxvirus</taxon>
        <taxon>Avipoxvirus canarypox</taxon>
    </lineage>
</organism>
<keyword evidence="3" id="KW-0945">Host-virus interaction</keyword>
<evidence type="ECO:0000259" key="11">
    <source>
        <dbReference type="PROSITE" id="PS50056"/>
    </source>
</evidence>
<comment type="subunit">
    <text evidence="2">Homodimer.</text>
</comment>
<dbReference type="SUPFAM" id="SSF52799">
    <property type="entry name" value="(Phosphotyrosine protein) phosphatases II"/>
    <property type="match status" value="1"/>
</dbReference>
<dbReference type="Proteomes" id="UP000168164">
    <property type="component" value="Segment"/>
</dbReference>
<protein>
    <submittedName>
        <fullName evidence="12">CNPV085 putative RNA phosphatase</fullName>
    </submittedName>
</protein>
<keyword evidence="8" id="KW-0922">Interferon antiviral system evasion</keyword>
<dbReference type="GO" id="GO:0004651">
    <property type="term" value="F:polynucleotide 5'-phosphatase activity"/>
    <property type="evidence" value="ECO:0007669"/>
    <property type="project" value="TreeGrafter"/>
</dbReference>
<evidence type="ECO:0000256" key="5">
    <source>
        <dbReference type="ARBA" id="ARBA00022830"/>
    </source>
</evidence>
<keyword evidence="9" id="KW-0899">Viral immunoevasion</keyword>
<dbReference type="InterPro" id="IPR016130">
    <property type="entry name" value="Tyr_Pase_AS"/>
</dbReference>
<sequence>MGKRKSSNYNKLPDKWLNYTPVGDIIKDTRFIAFKVPLNNKYDKAITDPINRFHLEDLINYLTDNGKQLGMIIDLSYSLRYYNPKLLPSTIRHVKIMLKGRGEIPYIEDVLRFNSEVNRFLQFNRDNNKLIGVHCTHGLNRTGYMICRYMIEVCGIDPAAAIEMFSDARKHKIERPTYILDLMKRKHLNFRPPITMNTYSDNSTVLKVNAVDNLPYVRVKTVSTSVKIETVKEDTPTCVKIETVKEDTPTCVKIETVKEDTPTCVKIETVKEDTPTCVKIETVKEDTPTCVKIETVKEDIPTCVKIETVKEDTPTCVKIETVKEDTPTCVKIETVKEDTPTCVKIETVKEDTPTCVKIETVKEDTPTCVKIETVKEDTPTCVKIETVKDELTVEISMMEHLKL</sequence>
<keyword evidence="7" id="KW-1035">Host cytoplasm</keyword>
<dbReference type="InterPro" id="IPR029021">
    <property type="entry name" value="Prot-tyrosine_phosphatase-like"/>
</dbReference>